<protein>
    <recommendedName>
        <fullName evidence="1">Retrovirus-related Pol polyprotein from transposon TNT 1-94-like beta-barrel domain-containing protein</fullName>
    </recommendedName>
</protein>
<dbReference type="AlphaFoldDB" id="A0A6S7LV85"/>
<dbReference type="Pfam" id="PF22936">
    <property type="entry name" value="Pol_BBD"/>
    <property type="match status" value="1"/>
</dbReference>
<dbReference type="Proteomes" id="UP001152795">
    <property type="component" value="Unassembled WGS sequence"/>
</dbReference>
<dbReference type="OrthoDB" id="8060515at2759"/>
<organism evidence="2 3">
    <name type="scientific">Paramuricea clavata</name>
    <name type="common">Red gorgonian</name>
    <name type="synonym">Violescent sea-whip</name>
    <dbReference type="NCBI Taxonomy" id="317549"/>
    <lineage>
        <taxon>Eukaryota</taxon>
        <taxon>Metazoa</taxon>
        <taxon>Cnidaria</taxon>
        <taxon>Anthozoa</taxon>
        <taxon>Octocorallia</taxon>
        <taxon>Malacalcyonacea</taxon>
        <taxon>Plexauridae</taxon>
        <taxon>Paramuricea</taxon>
    </lineage>
</organism>
<comment type="caution">
    <text evidence="2">The sequence shown here is derived from an EMBL/GenBank/DDBJ whole genome shotgun (WGS) entry which is preliminary data.</text>
</comment>
<evidence type="ECO:0000259" key="1">
    <source>
        <dbReference type="Pfam" id="PF22936"/>
    </source>
</evidence>
<reference evidence="2" key="1">
    <citation type="submission" date="2020-04" db="EMBL/GenBank/DDBJ databases">
        <authorList>
            <person name="Alioto T."/>
            <person name="Alioto T."/>
            <person name="Gomez Garrido J."/>
        </authorList>
    </citation>
    <scope>NUCLEOTIDE SEQUENCE</scope>
    <source>
        <strain evidence="2">A484AB</strain>
    </source>
</reference>
<gene>
    <name evidence="2" type="ORF">PACLA_8A003472</name>
</gene>
<proteinExistence type="predicted"/>
<accession>A0A6S7LV85</accession>
<dbReference type="InterPro" id="IPR054722">
    <property type="entry name" value="PolX-like_BBD"/>
</dbReference>
<dbReference type="EMBL" id="CACRXK020037189">
    <property type="protein sequence ID" value="CAB4044999.1"/>
    <property type="molecule type" value="Genomic_DNA"/>
</dbReference>
<evidence type="ECO:0000313" key="2">
    <source>
        <dbReference type="EMBL" id="CAB4044999.1"/>
    </source>
</evidence>
<feature type="non-terminal residue" evidence="2">
    <location>
        <position position="1"/>
    </location>
</feature>
<evidence type="ECO:0000313" key="3">
    <source>
        <dbReference type="Proteomes" id="UP001152795"/>
    </source>
</evidence>
<keyword evidence="3" id="KW-1185">Reference proteome</keyword>
<sequence>DSNDRRNVDNENLLVDTGATSHIINDSSKFINFDENFDSSTHFMELADGSKCNVVLGKGNAKVKLFDVKGNMHDVMLYNTLYIPSYNQNIFSVSAEVGRGGSVNLGKQ</sequence>
<feature type="non-terminal residue" evidence="2">
    <location>
        <position position="108"/>
    </location>
</feature>
<feature type="domain" description="Retrovirus-related Pol polyprotein from transposon TNT 1-94-like beta-barrel" evidence="1">
    <location>
        <begin position="14"/>
        <end position="95"/>
    </location>
</feature>
<name>A0A6S7LV85_PARCT</name>